<comment type="caution">
    <text evidence="7">The sequence shown here is derived from an EMBL/GenBank/DDBJ whole genome shotgun (WGS) entry which is preliminary data.</text>
</comment>
<gene>
    <name evidence="7" type="ORF">LCGC14_0011350</name>
</gene>
<dbReference type="AlphaFoldDB" id="A0A0F9W5N2"/>
<dbReference type="SMART" id="SM00138">
    <property type="entry name" value="MeTrc"/>
    <property type="match status" value="1"/>
</dbReference>
<dbReference type="Pfam" id="PF03705">
    <property type="entry name" value="CheR_N"/>
    <property type="match status" value="1"/>
</dbReference>
<feature type="domain" description="CheR-type methyltransferase" evidence="6">
    <location>
        <begin position="1"/>
        <end position="281"/>
    </location>
</feature>
<evidence type="ECO:0000256" key="4">
    <source>
        <dbReference type="ARBA" id="ARBA00022679"/>
    </source>
</evidence>
<dbReference type="GO" id="GO:0032259">
    <property type="term" value="P:methylation"/>
    <property type="evidence" value="ECO:0007669"/>
    <property type="project" value="UniProtKB-KW"/>
</dbReference>
<dbReference type="InterPro" id="IPR050903">
    <property type="entry name" value="Bact_Chemotaxis_MeTrfase"/>
</dbReference>
<keyword evidence="5" id="KW-0949">S-adenosyl-L-methionine</keyword>
<dbReference type="InterPro" id="IPR022642">
    <property type="entry name" value="CheR_C"/>
</dbReference>
<comment type="catalytic activity">
    <reaction evidence="1">
        <text>L-glutamyl-[protein] + S-adenosyl-L-methionine = [protein]-L-glutamate 5-O-methyl ester + S-adenosyl-L-homocysteine</text>
        <dbReference type="Rhea" id="RHEA:24452"/>
        <dbReference type="Rhea" id="RHEA-COMP:10208"/>
        <dbReference type="Rhea" id="RHEA-COMP:10311"/>
        <dbReference type="ChEBI" id="CHEBI:29973"/>
        <dbReference type="ChEBI" id="CHEBI:57856"/>
        <dbReference type="ChEBI" id="CHEBI:59789"/>
        <dbReference type="ChEBI" id="CHEBI:82795"/>
        <dbReference type="EC" id="2.1.1.80"/>
    </reaction>
</comment>
<dbReference type="SUPFAM" id="SSF53335">
    <property type="entry name" value="S-adenosyl-L-methionine-dependent methyltransferases"/>
    <property type="match status" value="1"/>
</dbReference>
<dbReference type="EMBL" id="LAZR01000002">
    <property type="protein sequence ID" value="KKO11640.1"/>
    <property type="molecule type" value="Genomic_DNA"/>
</dbReference>
<dbReference type="InterPro" id="IPR029063">
    <property type="entry name" value="SAM-dependent_MTases_sf"/>
</dbReference>
<name>A0A0F9W5N2_9ZZZZ</name>
<evidence type="ECO:0000256" key="1">
    <source>
        <dbReference type="ARBA" id="ARBA00001541"/>
    </source>
</evidence>
<dbReference type="InterPro" id="IPR022641">
    <property type="entry name" value="CheR_N"/>
</dbReference>
<evidence type="ECO:0000256" key="3">
    <source>
        <dbReference type="ARBA" id="ARBA00022603"/>
    </source>
</evidence>
<evidence type="ECO:0000259" key="6">
    <source>
        <dbReference type="PROSITE" id="PS50123"/>
    </source>
</evidence>
<reference evidence="7" key="1">
    <citation type="journal article" date="2015" name="Nature">
        <title>Complex archaea that bridge the gap between prokaryotes and eukaryotes.</title>
        <authorList>
            <person name="Spang A."/>
            <person name="Saw J.H."/>
            <person name="Jorgensen S.L."/>
            <person name="Zaremba-Niedzwiedzka K."/>
            <person name="Martijn J."/>
            <person name="Lind A.E."/>
            <person name="van Eijk R."/>
            <person name="Schleper C."/>
            <person name="Guy L."/>
            <person name="Ettema T.J."/>
        </authorList>
    </citation>
    <scope>NUCLEOTIDE SEQUENCE</scope>
</reference>
<dbReference type="Gene3D" id="1.10.155.10">
    <property type="entry name" value="Chemotaxis receptor methyltransferase CheR, N-terminal domain"/>
    <property type="match status" value="1"/>
</dbReference>
<dbReference type="EC" id="2.1.1.80" evidence="2"/>
<dbReference type="Pfam" id="PF01739">
    <property type="entry name" value="CheR"/>
    <property type="match status" value="1"/>
</dbReference>
<dbReference type="PANTHER" id="PTHR24422:SF21">
    <property type="entry name" value="CHEMOTAXIS PROTEIN METHYLTRANSFERASE 1"/>
    <property type="match status" value="1"/>
</dbReference>
<dbReference type="Gene3D" id="3.40.50.150">
    <property type="entry name" value="Vaccinia Virus protein VP39"/>
    <property type="match status" value="1"/>
</dbReference>
<protein>
    <recommendedName>
        <fullName evidence="2">protein-glutamate O-methyltransferase</fullName>
        <ecNumber evidence="2">2.1.1.80</ecNumber>
    </recommendedName>
</protein>
<accession>A0A0F9W5N2</accession>
<dbReference type="InterPro" id="IPR000780">
    <property type="entry name" value="CheR_MeTrfase"/>
</dbReference>
<dbReference type="PROSITE" id="PS50123">
    <property type="entry name" value="CHER"/>
    <property type="match status" value="1"/>
</dbReference>
<sequence length="288" mass="32806">MTDEQQFAAEDYQVFRTFLSQACGIVLGDNKQYLVANRIRRILEEHQITTLSALVSRINQHAVPGLREKVIDAMTTNETFWFRDSAPFDALRDVILPRLILEEKRSSLRIWSAACSSGQEPFSISMIFEEFKARHPGVFMRDPEIIGTDISASMLNNARKAEYDGLSVSRGLSDARRQMFFDELPQGRFRLKSGITKRVSFRPLNLQDTYGSLGRFDVIFCRNVLIYFAADFKADILRRMRNSLNPDSYLLLGASESLPATISNEYSMERLSVHTSVYRNQLPPGGKA</sequence>
<proteinExistence type="predicted"/>
<dbReference type="PANTHER" id="PTHR24422">
    <property type="entry name" value="CHEMOTAXIS PROTEIN METHYLTRANSFERASE"/>
    <property type="match status" value="1"/>
</dbReference>
<evidence type="ECO:0000256" key="2">
    <source>
        <dbReference type="ARBA" id="ARBA00012534"/>
    </source>
</evidence>
<keyword evidence="4" id="KW-0808">Transferase</keyword>
<organism evidence="7">
    <name type="scientific">marine sediment metagenome</name>
    <dbReference type="NCBI Taxonomy" id="412755"/>
    <lineage>
        <taxon>unclassified sequences</taxon>
        <taxon>metagenomes</taxon>
        <taxon>ecological metagenomes</taxon>
    </lineage>
</organism>
<keyword evidence="3" id="KW-0489">Methyltransferase</keyword>
<dbReference type="PRINTS" id="PR00996">
    <property type="entry name" value="CHERMTFRASE"/>
</dbReference>
<dbReference type="CDD" id="cd02440">
    <property type="entry name" value="AdoMet_MTases"/>
    <property type="match status" value="1"/>
</dbReference>
<dbReference type="InterPro" id="IPR036804">
    <property type="entry name" value="CheR_N_sf"/>
</dbReference>
<dbReference type="SUPFAM" id="SSF47757">
    <property type="entry name" value="Chemotaxis receptor methyltransferase CheR, N-terminal domain"/>
    <property type="match status" value="1"/>
</dbReference>
<evidence type="ECO:0000256" key="5">
    <source>
        <dbReference type="ARBA" id="ARBA00022691"/>
    </source>
</evidence>
<evidence type="ECO:0000313" key="7">
    <source>
        <dbReference type="EMBL" id="KKO11640.1"/>
    </source>
</evidence>
<dbReference type="GO" id="GO:0008983">
    <property type="term" value="F:protein-glutamate O-methyltransferase activity"/>
    <property type="evidence" value="ECO:0007669"/>
    <property type="project" value="UniProtKB-EC"/>
</dbReference>